<protein>
    <submittedName>
        <fullName evidence="1">Uncharacterized protein</fullName>
    </submittedName>
</protein>
<evidence type="ECO:0000313" key="2">
    <source>
        <dbReference type="Proteomes" id="UP001221686"/>
    </source>
</evidence>
<reference evidence="1 2" key="1">
    <citation type="submission" date="2022-11" db="EMBL/GenBank/DDBJ databases">
        <title>Minimal conservation of predation-associated metabolite biosynthetic gene clusters underscores biosynthetic potential of Myxococcota including descriptions for ten novel species: Archangium lansinium sp. nov., Myxococcus landrumus sp. nov., Nannocystis bai.</title>
        <authorList>
            <person name="Ahearne A."/>
            <person name="Stevens C."/>
            <person name="Dowd S."/>
        </authorList>
    </citation>
    <scope>NUCLEOTIDE SEQUENCE [LARGE SCALE GENOMIC DNA]</scope>
    <source>
        <strain evidence="1 2">BB15-2</strain>
    </source>
</reference>
<proteinExistence type="predicted"/>
<dbReference type="EMBL" id="JAQNDL010000003">
    <property type="protein sequence ID" value="MDC0720327.1"/>
    <property type="molecule type" value="Genomic_DNA"/>
</dbReference>
<keyword evidence="2" id="KW-1185">Reference proteome</keyword>
<sequence length="85" mass="9375">MVGAAWGERVCTALGWEQVELRDDEGRMVLDAIVSPDRRYYIGTGTYGRRVVESHGANTMELLFSMLRDGAMLPPAVPGNYVELG</sequence>
<dbReference type="RefSeq" id="WP_272088835.1">
    <property type="nucleotide sequence ID" value="NZ_JAQNDL010000003.1"/>
</dbReference>
<name>A0ABT5E386_9BACT</name>
<organism evidence="1 2">
    <name type="scientific">Nannocystis bainbridge</name>
    <dbReference type="NCBI Taxonomy" id="2995303"/>
    <lineage>
        <taxon>Bacteria</taxon>
        <taxon>Pseudomonadati</taxon>
        <taxon>Myxococcota</taxon>
        <taxon>Polyangia</taxon>
        <taxon>Nannocystales</taxon>
        <taxon>Nannocystaceae</taxon>
        <taxon>Nannocystis</taxon>
    </lineage>
</organism>
<evidence type="ECO:0000313" key="1">
    <source>
        <dbReference type="EMBL" id="MDC0720327.1"/>
    </source>
</evidence>
<accession>A0ABT5E386</accession>
<comment type="caution">
    <text evidence="1">The sequence shown here is derived from an EMBL/GenBank/DDBJ whole genome shotgun (WGS) entry which is preliminary data.</text>
</comment>
<dbReference type="Proteomes" id="UP001221686">
    <property type="component" value="Unassembled WGS sequence"/>
</dbReference>
<gene>
    <name evidence="1" type="ORF">POL25_25730</name>
</gene>